<reference evidence="2" key="1">
    <citation type="submission" date="2018-12" db="EMBL/GenBank/DDBJ databases">
        <title>Complete genome sequencing of Jeotgalibaca sp. H21T32.</title>
        <authorList>
            <person name="Bae J.-W."/>
            <person name="Lee S.-Y."/>
        </authorList>
    </citation>
    <scope>NUCLEOTIDE SEQUENCE [LARGE SCALE GENOMIC DNA]</scope>
    <source>
        <strain evidence="2">H21T32</strain>
    </source>
</reference>
<dbReference type="AlphaFoldDB" id="A0A3S9HCW2"/>
<dbReference type="Proteomes" id="UP000273326">
    <property type="component" value="Chromosome"/>
</dbReference>
<dbReference type="OrthoDB" id="2165673at2"/>
<accession>A0A3S9HCW2</accession>
<name>A0A3S9HCW2_9LACT</name>
<organism evidence="1 2">
    <name type="scientific">Jeotgalibaca ciconiae</name>
    <dbReference type="NCBI Taxonomy" id="2496265"/>
    <lineage>
        <taxon>Bacteria</taxon>
        <taxon>Bacillati</taxon>
        <taxon>Bacillota</taxon>
        <taxon>Bacilli</taxon>
        <taxon>Lactobacillales</taxon>
        <taxon>Carnobacteriaceae</taxon>
        <taxon>Jeotgalibaca</taxon>
    </lineage>
</organism>
<keyword evidence="2" id="KW-1185">Reference proteome</keyword>
<dbReference type="RefSeq" id="WP_126111329.1">
    <property type="nucleotide sequence ID" value="NZ_CP034465.1"/>
</dbReference>
<evidence type="ECO:0008006" key="3">
    <source>
        <dbReference type="Google" id="ProtNLM"/>
    </source>
</evidence>
<sequence>MENYYDNHFLSAEGSRSTLQSALPVSIHSELTNSVMPLYQIIRFANQAAINKKKVSITIEKKLGHNQYTRQLLTGTFHSKLNKNKQIAFKTAENDMVHLLKIDQILAIQQI</sequence>
<dbReference type="KEGG" id="jeh:EJN90_11360"/>
<gene>
    <name evidence="1" type="ORF">EJN90_11360</name>
</gene>
<protein>
    <recommendedName>
        <fullName evidence="3">YolD-like family protein</fullName>
    </recommendedName>
</protein>
<evidence type="ECO:0000313" key="2">
    <source>
        <dbReference type="Proteomes" id="UP000273326"/>
    </source>
</evidence>
<proteinExistence type="predicted"/>
<evidence type="ECO:0000313" key="1">
    <source>
        <dbReference type="EMBL" id="AZP05189.1"/>
    </source>
</evidence>
<dbReference type="EMBL" id="CP034465">
    <property type="protein sequence ID" value="AZP05189.1"/>
    <property type="molecule type" value="Genomic_DNA"/>
</dbReference>